<reference evidence="2" key="1">
    <citation type="journal article" date="2008" name="Nat. Genet.">
        <title>The Pristionchus pacificus genome provides a unique perspective on nematode lifestyle and parasitism.</title>
        <authorList>
            <person name="Dieterich C."/>
            <person name="Clifton S.W."/>
            <person name="Schuster L.N."/>
            <person name="Chinwalla A."/>
            <person name="Delehaunty K."/>
            <person name="Dinkelacker I."/>
            <person name="Fulton L."/>
            <person name="Fulton R."/>
            <person name="Godfrey J."/>
            <person name="Minx P."/>
            <person name="Mitreva M."/>
            <person name="Roeseler W."/>
            <person name="Tian H."/>
            <person name="Witte H."/>
            <person name="Yang S.P."/>
            <person name="Wilson R.K."/>
            <person name="Sommer R.J."/>
        </authorList>
    </citation>
    <scope>NUCLEOTIDE SEQUENCE [LARGE SCALE GENOMIC DNA]</scope>
    <source>
        <strain evidence="2">PS312</strain>
    </source>
</reference>
<sequence length="189" mass="21962">KHEELSGYRLEIINSLDVVLKEKRISEDEKVIQKIHVENGKQKVGIPNRIRGEICWKWFHSKEALPNSHQQHYNIVLLLLVEIKWKVAKVIFHNSSVCRGGTIRLMENGDMRMKDERGVLYNIIANSNEVFEGNPKKPSGPVNDPAKRQEILKYRDLCKETEAMIEKLGFIFPFVSSEITSVYRDNNFI</sequence>
<accession>A0A8R1URZ1</accession>
<accession>A0A2A6BBE5</accession>
<dbReference type="Proteomes" id="UP000005239">
    <property type="component" value="Unassembled WGS sequence"/>
</dbReference>
<protein>
    <submittedName>
        <fullName evidence="1">Uncharacterized protein</fullName>
    </submittedName>
</protein>
<name>A0A2A6BBE5_PRIPA</name>
<dbReference type="AlphaFoldDB" id="A0A2A6BBE5"/>
<gene>
    <name evidence="1" type="primary">WBGene00275918</name>
</gene>
<proteinExistence type="predicted"/>
<dbReference type="EnsemblMetazoa" id="PPA37549.1">
    <property type="protein sequence ID" value="PPA37549.1"/>
    <property type="gene ID" value="WBGene00275918"/>
</dbReference>
<keyword evidence="2" id="KW-1185">Reference proteome</keyword>
<reference evidence="1" key="2">
    <citation type="submission" date="2022-06" db="UniProtKB">
        <authorList>
            <consortium name="EnsemblMetazoa"/>
        </authorList>
    </citation>
    <scope>IDENTIFICATION</scope>
    <source>
        <strain evidence="1">PS312</strain>
    </source>
</reference>
<evidence type="ECO:0000313" key="2">
    <source>
        <dbReference type="Proteomes" id="UP000005239"/>
    </source>
</evidence>
<evidence type="ECO:0000313" key="1">
    <source>
        <dbReference type="EnsemblMetazoa" id="PPA37549.1"/>
    </source>
</evidence>
<organism evidence="1 2">
    <name type="scientific">Pristionchus pacificus</name>
    <name type="common">Parasitic nematode worm</name>
    <dbReference type="NCBI Taxonomy" id="54126"/>
    <lineage>
        <taxon>Eukaryota</taxon>
        <taxon>Metazoa</taxon>
        <taxon>Ecdysozoa</taxon>
        <taxon>Nematoda</taxon>
        <taxon>Chromadorea</taxon>
        <taxon>Rhabditida</taxon>
        <taxon>Rhabditina</taxon>
        <taxon>Diplogasteromorpha</taxon>
        <taxon>Diplogasteroidea</taxon>
        <taxon>Neodiplogasteridae</taxon>
        <taxon>Pristionchus</taxon>
    </lineage>
</organism>